<evidence type="ECO:0000313" key="8">
    <source>
        <dbReference type="Proteomes" id="UP000011820"/>
    </source>
</evidence>
<keyword evidence="4 6" id="KW-1133">Transmembrane helix</keyword>
<feature type="transmembrane region" description="Helical" evidence="6">
    <location>
        <begin position="86"/>
        <end position="103"/>
    </location>
</feature>
<evidence type="ECO:0000256" key="2">
    <source>
        <dbReference type="ARBA" id="ARBA00010350"/>
    </source>
</evidence>
<name>A0ABM5NEN5_LIBAS</name>
<keyword evidence="5 6" id="KW-0472">Membrane</keyword>
<protein>
    <recommendedName>
        <fullName evidence="9">Bax inhibitor-1/YccA family protein</fullName>
    </recommendedName>
</protein>
<evidence type="ECO:0000256" key="3">
    <source>
        <dbReference type="ARBA" id="ARBA00022692"/>
    </source>
</evidence>
<dbReference type="CDD" id="cd10432">
    <property type="entry name" value="BI-1-like_bacterial"/>
    <property type="match status" value="1"/>
</dbReference>
<feature type="transmembrane region" description="Helical" evidence="6">
    <location>
        <begin position="32"/>
        <end position="54"/>
    </location>
</feature>
<comment type="subcellular location">
    <subcellularLocation>
        <location evidence="1">Membrane</location>
        <topology evidence="1">Multi-pass membrane protein</topology>
    </subcellularLocation>
</comment>
<keyword evidence="8" id="KW-1185">Reference proteome</keyword>
<feature type="transmembrane region" description="Helical" evidence="6">
    <location>
        <begin position="233"/>
        <end position="254"/>
    </location>
</feature>
<evidence type="ECO:0008006" key="9">
    <source>
        <dbReference type="Google" id="ProtNLM"/>
    </source>
</evidence>
<proteinExistence type="inferred from homology"/>
<dbReference type="Proteomes" id="UP000011820">
    <property type="component" value="Chromosome"/>
</dbReference>
<dbReference type="EMBL" id="CP004005">
    <property type="protein sequence ID" value="AGH16689.1"/>
    <property type="molecule type" value="Genomic_DNA"/>
</dbReference>
<comment type="similarity">
    <text evidence="2 6">Belongs to the BI1 family.</text>
</comment>
<evidence type="ECO:0000256" key="4">
    <source>
        <dbReference type="ARBA" id="ARBA00022989"/>
    </source>
</evidence>
<organism evidence="7 8">
    <name type="scientific">Candidatus Liberibacter asiaticus str. gxpsy</name>
    <dbReference type="NCBI Taxonomy" id="1174529"/>
    <lineage>
        <taxon>Bacteria</taxon>
        <taxon>Pseudomonadati</taxon>
        <taxon>Pseudomonadota</taxon>
        <taxon>Alphaproteobacteria</taxon>
        <taxon>Hyphomicrobiales</taxon>
        <taxon>Rhizobiaceae</taxon>
        <taxon>Liberibacter</taxon>
    </lineage>
</organism>
<evidence type="ECO:0000256" key="1">
    <source>
        <dbReference type="ARBA" id="ARBA00004141"/>
    </source>
</evidence>
<reference evidence="7 8" key="1">
    <citation type="journal article" date="2013" name="Genome Announc.">
        <title>Complete Genome Sequence of a Chinese Strain of 'Candidatus Liberibacter asiaticus'.</title>
        <authorList>
            <person name="Lin H."/>
            <person name="Han C.S."/>
            <person name="Liu B."/>
            <person name="Lou B."/>
            <person name="Bai X."/>
            <person name="Deng C."/>
            <person name="Civerolo E.L."/>
            <person name="Gupta G."/>
        </authorList>
    </citation>
    <scope>NUCLEOTIDE SEQUENCE [LARGE SCALE GENOMIC DNA]</scope>
    <source>
        <strain evidence="8">gxpsy</strain>
    </source>
</reference>
<evidence type="ECO:0000313" key="7">
    <source>
        <dbReference type="EMBL" id="AGH16689.1"/>
    </source>
</evidence>
<sequence length="259" mass="28694">MSDIRNYQRVVNSGSGFGSTIDQGLRAYMIRVYNLMALGLGVTGIMSFLVNILATTVDPDAASIIINRGVMLTGFGALMYTSPLRWIFIFAPLGVFIFLNVRLHSLSAYAAKMMFLLYSALIGLSLSSFFLVYTSKSIVQTFFITAASFGSLSLYGYTTKRDLGPIGSFMIMGAFGLFLLSLVNLFMRSSAIDLTMSAMGLVIFSALTAYDTQKIKEAYSDRYDVAYAERQSVIGALMLYMDFIQIFVHLLRFLGSRRD</sequence>
<feature type="transmembrane region" description="Helical" evidence="6">
    <location>
        <begin position="115"/>
        <end position="132"/>
    </location>
</feature>
<feature type="transmembrane region" description="Helical" evidence="6">
    <location>
        <begin position="169"/>
        <end position="188"/>
    </location>
</feature>
<evidence type="ECO:0000256" key="5">
    <source>
        <dbReference type="ARBA" id="ARBA00023136"/>
    </source>
</evidence>
<keyword evidence="3 6" id="KW-0812">Transmembrane</keyword>
<dbReference type="RefSeq" id="WP_012778671.1">
    <property type="nucleotide sequence ID" value="NC_020549.1"/>
</dbReference>
<accession>A0ABM5NEN5</accession>
<dbReference type="GeneID" id="93076689"/>
<dbReference type="InterPro" id="IPR006214">
    <property type="entry name" value="Bax_inhibitor_1-related"/>
</dbReference>
<dbReference type="PANTHER" id="PTHR23291">
    <property type="entry name" value="BAX INHIBITOR-RELATED"/>
    <property type="match status" value="1"/>
</dbReference>
<dbReference type="Pfam" id="PF01027">
    <property type="entry name" value="Bax1-I"/>
    <property type="match status" value="1"/>
</dbReference>
<gene>
    <name evidence="7" type="ORF">WSI_01595</name>
</gene>
<feature type="transmembrane region" description="Helical" evidence="6">
    <location>
        <begin position="138"/>
        <end position="157"/>
    </location>
</feature>
<feature type="transmembrane region" description="Helical" evidence="6">
    <location>
        <begin position="194"/>
        <end position="212"/>
    </location>
</feature>
<dbReference type="PANTHER" id="PTHR23291:SF50">
    <property type="entry name" value="PROTEIN LIFEGUARD 4"/>
    <property type="match status" value="1"/>
</dbReference>
<evidence type="ECO:0000256" key="6">
    <source>
        <dbReference type="RuleBase" id="RU004379"/>
    </source>
</evidence>